<protein>
    <submittedName>
        <fullName evidence="5">Uncharacterized protein LOC103699137 isoform X1</fullName>
    </submittedName>
</protein>
<dbReference type="Gene3D" id="3.60.21.70">
    <property type="entry name" value="PhoD-like phosphatase"/>
    <property type="match status" value="1"/>
</dbReference>
<feature type="signal peptide" evidence="2">
    <location>
        <begin position="1"/>
        <end position="24"/>
    </location>
</feature>
<accession>A0A8B9AP10</accession>
<dbReference type="KEGG" id="pda:103699137"/>
<dbReference type="SUPFAM" id="SSF56300">
    <property type="entry name" value="Metallo-dependent phosphatases"/>
    <property type="match status" value="1"/>
</dbReference>
<proteinExistence type="predicted"/>
<gene>
    <name evidence="5" type="primary">LOC103699137</name>
</gene>
<feature type="transmembrane region" description="Helical" evidence="1">
    <location>
        <begin position="414"/>
        <end position="436"/>
    </location>
</feature>
<feature type="chain" id="PRO_5034065225" evidence="2">
    <location>
        <begin position="25"/>
        <end position="492"/>
    </location>
</feature>
<dbReference type="Proteomes" id="UP000228380">
    <property type="component" value="Chromosome 11"/>
</dbReference>
<dbReference type="OrthoDB" id="10266805at2759"/>
<keyword evidence="2" id="KW-0732">Signal</keyword>
<evidence type="ECO:0000259" key="3">
    <source>
        <dbReference type="Pfam" id="PF09423"/>
    </source>
</evidence>
<evidence type="ECO:0000256" key="1">
    <source>
        <dbReference type="SAM" id="Phobius"/>
    </source>
</evidence>
<dbReference type="AlphaFoldDB" id="A0A8B9AP10"/>
<sequence length="492" mass="55701">MAVPSVWCLLALQLVVMAAGPCGASERVISRIAFGSCANQSAPQPIWNAIIDFDPQLFIWLGDNIYGDNKRPFRLLGKERTIGPWKNVERFFPATEQEMRQRYEMAKNNLGYSKLRQRAQVIGTWDDHDYGLNDAGKEFSGKDTSQRLLLDFLDEAQESPRRKQAGVYASYLFGPKGKQVKVILLDTRYHRDPVFSDGTILGEAQWSWLEAEIKGPESEVTIIASSIQVISNLSATTGPIFYIESWGRFPKERQRLYKLINDSKRHGVFFVSGDIHFGEISRYDCGCQYSLYDITSSGLTQAVEKAVPPPLAFVVRVIAWLTPSTMRVFAPICRYRSCTYGRPNFGAIEIDWDAVPQRIKAEVMDEDGDPVIGVDFLLSELHPRSMNMTYREKGGYQQHCSLEIDLPWILRYRLAILFFGTISVLIAASALLAYIIVSISKTFIQKNILCFMLTGQSCLLNTLLYLHHNLTSASITFFSMASDNLFLFCTLY</sequence>
<reference evidence="4" key="1">
    <citation type="journal article" date="2019" name="Nat. Commun.">
        <title>Genome-wide association mapping of date palm fruit traits.</title>
        <authorList>
            <person name="Hazzouri K.M."/>
            <person name="Gros-Balthazard M."/>
            <person name="Flowers J.M."/>
            <person name="Copetti D."/>
            <person name="Lemansour A."/>
            <person name="Lebrun M."/>
            <person name="Masmoudi K."/>
            <person name="Ferrand S."/>
            <person name="Dhar M.I."/>
            <person name="Fresquez Z.A."/>
            <person name="Rosas U."/>
            <person name="Zhang J."/>
            <person name="Talag J."/>
            <person name="Lee S."/>
            <person name="Kudrna D."/>
            <person name="Powell R.F."/>
            <person name="Leitch I.J."/>
            <person name="Krueger R.R."/>
            <person name="Wing R.A."/>
            <person name="Amiri K.M.A."/>
            <person name="Purugganan M.D."/>
        </authorList>
    </citation>
    <scope>NUCLEOTIDE SEQUENCE [LARGE SCALE GENOMIC DNA]</scope>
    <source>
        <strain evidence="4">cv. Khalas</strain>
    </source>
</reference>
<evidence type="ECO:0000313" key="5">
    <source>
        <dbReference type="RefSeq" id="XP_038987327.1"/>
    </source>
</evidence>
<keyword evidence="1" id="KW-0472">Membrane</keyword>
<dbReference type="InterPro" id="IPR018946">
    <property type="entry name" value="PhoD-like_MPP"/>
</dbReference>
<dbReference type="GeneID" id="103699137"/>
<evidence type="ECO:0000313" key="4">
    <source>
        <dbReference type="Proteomes" id="UP000228380"/>
    </source>
</evidence>
<reference evidence="5" key="2">
    <citation type="submission" date="2025-08" db="UniProtKB">
        <authorList>
            <consortium name="RefSeq"/>
        </authorList>
    </citation>
    <scope>IDENTIFICATION</scope>
    <source>
        <tissue evidence="5">Young leaves</tissue>
    </source>
</reference>
<name>A0A8B9AP10_PHODC</name>
<evidence type="ECO:0000256" key="2">
    <source>
        <dbReference type="SAM" id="SignalP"/>
    </source>
</evidence>
<keyword evidence="1" id="KW-1133">Transmembrane helix</keyword>
<keyword evidence="1" id="KW-0812">Transmembrane</keyword>
<dbReference type="InterPro" id="IPR038607">
    <property type="entry name" value="PhoD-like_sf"/>
</dbReference>
<dbReference type="CDD" id="cd07389">
    <property type="entry name" value="MPP_PhoD"/>
    <property type="match status" value="1"/>
</dbReference>
<dbReference type="Pfam" id="PF09423">
    <property type="entry name" value="PhoD"/>
    <property type="match status" value="1"/>
</dbReference>
<keyword evidence="4" id="KW-1185">Reference proteome</keyword>
<dbReference type="RefSeq" id="XP_038987327.1">
    <property type="nucleotide sequence ID" value="XM_039131399.1"/>
</dbReference>
<organism evidence="4 5">
    <name type="scientific">Phoenix dactylifera</name>
    <name type="common">Date palm</name>
    <dbReference type="NCBI Taxonomy" id="42345"/>
    <lineage>
        <taxon>Eukaryota</taxon>
        <taxon>Viridiplantae</taxon>
        <taxon>Streptophyta</taxon>
        <taxon>Embryophyta</taxon>
        <taxon>Tracheophyta</taxon>
        <taxon>Spermatophyta</taxon>
        <taxon>Magnoliopsida</taxon>
        <taxon>Liliopsida</taxon>
        <taxon>Arecaceae</taxon>
        <taxon>Coryphoideae</taxon>
        <taxon>Phoeniceae</taxon>
        <taxon>Phoenix</taxon>
    </lineage>
</organism>
<dbReference type="PANTHER" id="PTHR33987">
    <property type="entry name" value="CALCINEURIN-LIKE METALLO-PHOSPHOESTERASE SUPERFAMILY PROTEIN"/>
    <property type="match status" value="1"/>
</dbReference>
<dbReference type="PANTHER" id="PTHR33987:SF1">
    <property type="entry name" value="CALCINEURIN-LIKE METALLO-PHOSPHOESTERASE SUPERFAMILY PROTEIN"/>
    <property type="match status" value="1"/>
</dbReference>
<feature type="domain" description="PhoD-like phosphatase metallophosphatase" evidence="3">
    <location>
        <begin position="33"/>
        <end position="285"/>
    </location>
</feature>
<dbReference type="InterPro" id="IPR029052">
    <property type="entry name" value="Metallo-depent_PP-like"/>
</dbReference>